<dbReference type="AlphaFoldDB" id="A0A9D4L9Z6"/>
<evidence type="ECO:0000256" key="3">
    <source>
        <dbReference type="ARBA" id="ARBA00022801"/>
    </source>
</evidence>
<dbReference type="PANTHER" id="PTHR23339">
    <property type="entry name" value="TYROSINE SPECIFIC PROTEIN PHOSPHATASE AND DUAL SPECIFICITY PROTEIN PHOSPHATASE"/>
    <property type="match status" value="1"/>
</dbReference>
<dbReference type="Gene3D" id="3.90.190.10">
    <property type="entry name" value="Protein tyrosine phosphatase superfamily"/>
    <property type="match status" value="1"/>
</dbReference>
<gene>
    <name evidence="6" type="ORF">DPMN_097256</name>
</gene>
<dbReference type="SMART" id="SM00404">
    <property type="entry name" value="PTPc_motif"/>
    <property type="match status" value="1"/>
</dbReference>
<organism evidence="6 7">
    <name type="scientific">Dreissena polymorpha</name>
    <name type="common">Zebra mussel</name>
    <name type="synonym">Mytilus polymorpha</name>
    <dbReference type="NCBI Taxonomy" id="45954"/>
    <lineage>
        <taxon>Eukaryota</taxon>
        <taxon>Metazoa</taxon>
        <taxon>Spiralia</taxon>
        <taxon>Lophotrochozoa</taxon>
        <taxon>Mollusca</taxon>
        <taxon>Bivalvia</taxon>
        <taxon>Autobranchia</taxon>
        <taxon>Heteroconchia</taxon>
        <taxon>Euheterodonta</taxon>
        <taxon>Imparidentia</taxon>
        <taxon>Neoheterodontei</taxon>
        <taxon>Myida</taxon>
        <taxon>Dreissenoidea</taxon>
        <taxon>Dreissenidae</taxon>
        <taxon>Dreissena</taxon>
    </lineage>
</organism>
<evidence type="ECO:0000256" key="1">
    <source>
        <dbReference type="ARBA" id="ARBA00009580"/>
    </source>
</evidence>
<dbReference type="EC" id="3.1.3.48" evidence="2"/>
<dbReference type="EMBL" id="JAIWYP010000003">
    <property type="protein sequence ID" value="KAH3854707.1"/>
    <property type="molecule type" value="Genomic_DNA"/>
</dbReference>
<dbReference type="Proteomes" id="UP000828390">
    <property type="component" value="Unassembled WGS sequence"/>
</dbReference>
<dbReference type="GO" id="GO:0004725">
    <property type="term" value="F:protein tyrosine phosphatase activity"/>
    <property type="evidence" value="ECO:0007669"/>
    <property type="project" value="UniProtKB-EC"/>
</dbReference>
<dbReference type="Pfam" id="PF05706">
    <property type="entry name" value="CDKN3"/>
    <property type="match status" value="1"/>
</dbReference>
<dbReference type="InterPro" id="IPR050561">
    <property type="entry name" value="PTP"/>
</dbReference>
<proteinExistence type="inferred from homology"/>
<name>A0A9D4L9Z6_DREPO</name>
<keyword evidence="4" id="KW-0904">Protein phosphatase</keyword>
<dbReference type="FunFam" id="3.90.190.10:FF:000157">
    <property type="entry name" value="Protein-tyrosine phosphatase"/>
    <property type="match status" value="1"/>
</dbReference>
<accession>A0A9D4L9Z6</accession>
<dbReference type="InterPro" id="IPR000387">
    <property type="entry name" value="Tyr_Pase_dom"/>
</dbReference>
<dbReference type="InterPro" id="IPR029021">
    <property type="entry name" value="Prot-tyrosine_phosphatase-like"/>
</dbReference>
<dbReference type="PROSITE" id="PS50056">
    <property type="entry name" value="TYR_PHOSPHATASE_2"/>
    <property type="match status" value="1"/>
</dbReference>
<comment type="caution">
    <text evidence="6">The sequence shown here is derived from an EMBL/GenBank/DDBJ whole genome shotgun (WGS) entry which is preliminary data.</text>
</comment>
<protein>
    <recommendedName>
        <fullName evidence="2">protein-tyrosine-phosphatase</fullName>
        <ecNumber evidence="2">3.1.3.48</ecNumber>
    </recommendedName>
</protein>
<feature type="non-terminal residue" evidence="6">
    <location>
        <position position="162"/>
    </location>
</feature>
<evidence type="ECO:0000313" key="6">
    <source>
        <dbReference type="EMBL" id="KAH3854707.1"/>
    </source>
</evidence>
<dbReference type="SUPFAM" id="SSF52799">
    <property type="entry name" value="(Phosphotyrosine protein) phosphatases II"/>
    <property type="match status" value="1"/>
</dbReference>
<reference evidence="6" key="1">
    <citation type="journal article" date="2019" name="bioRxiv">
        <title>The Genome of the Zebra Mussel, Dreissena polymorpha: A Resource for Invasive Species Research.</title>
        <authorList>
            <person name="McCartney M.A."/>
            <person name="Auch B."/>
            <person name="Kono T."/>
            <person name="Mallez S."/>
            <person name="Zhang Y."/>
            <person name="Obille A."/>
            <person name="Becker A."/>
            <person name="Abrahante J.E."/>
            <person name="Garbe J."/>
            <person name="Badalamenti J.P."/>
            <person name="Herman A."/>
            <person name="Mangelson H."/>
            <person name="Liachko I."/>
            <person name="Sullivan S."/>
            <person name="Sone E.D."/>
            <person name="Koren S."/>
            <person name="Silverstein K.A.T."/>
            <person name="Beckman K.B."/>
            <person name="Gohl D.M."/>
        </authorList>
    </citation>
    <scope>NUCLEOTIDE SEQUENCE</scope>
    <source>
        <strain evidence="6">Duluth1</strain>
        <tissue evidence="6">Whole animal</tissue>
    </source>
</reference>
<evidence type="ECO:0000313" key="7">
    <source>
        <dbReference type="Proteomes" id="UP000828390"/>
    </source>
</evidence>
<evidence type="ECO:0000259" key="5">
    <source>
        <dbReference type="PROSITE" id="PS50056"/>
    </source>
</evidence>
<evidence type="ECO:0000256" key="2">
    <source>
        <dbReference type="ARBA" id="ARBA00013064"/>
    </source>
</evidence>
<reference evidence="6" key="2">
    <citation type="submission" date="2020-11" db="EMBL/GenBank/DDBJ databases">
        <authorList>
            <person name="McCartney M.A."/>
            <person name="Auch B."/>
            <person name="Kono T."/>
            <person name="Mallez S."/>
            <person name="Becker A."/>
            <person name="Gohl D.M."/>
            <person name="Silverstein K.A.T."/>
            <person name="Koren S."/>
            <person name="Bechman K.B."/>
            <person name="Herman A."/>
            <person name="Abrahante J.E."/>
            <person name="Garbe J."/>
        </authorList>
    </citation>
    <scope>NUCLEOTIDE SEQUENCE</scope>
    <source>
        <strain evidence="6">Duluth1</strain>
        <tissue evidence="6">Whole animal</tissue>
    </source>
</reference>
<keyword evidence="3" id="KW-0378">Hydrolase</keyword>
<keyword evidence="7" id="KW-1185">Reference proteome</keyword>
<sequence length="162" mass="18156">CRFKDTWRSLESDIKCLQAEGVDSVLCLCTKGELNKYRVPGLLSELELANIDVHHYPYLDGTAPNIRTMLQIVDEILMLVKKGSKPLVHCFGGLGRSCLVAVCTMLVIDESLTAEQAIEKVRGLRGPGAIQSVQQYNYACEFRNLCNSYKQEQDENARSLSR</sequence>
<dbReference type="InterPro" id="IPR022778">
    <property type="entry name" value="CDKN3"/>
</dbReference>
<dbReference type="CDD" id="cd14505">
    <property type="entry name" value="CDKN3-like"/>
    <property type="match status" value="1"/>
</dbReference>
<feature type="domain" description="Tyrosine specific protein phosphatases" evidence="5">
    <location>
        <begin position="67"/>
        <end position="137"/>
    </location>
</feature>
<comment type="similarity">
    <text evidence="1">Belongs to the protein-tyrosine phosphatase family.</text>
</comment>
<dbReference type="InterPro" id="IPR003595">
    <property type="entry name" value="Tyr_Pase_cat"/>
</dbReference>
<evidence type="ECO:0000256" key="4">
    <source>
        <dbReference type="ARBA" id="ARBA00022912"/>
    </source>
</evidence>